<organism evidence="1">
    <name type="scientific">Lygus hesperus</name>
    <name type="common">Western plant bug</name>
    <dbReference type="NCBI Taxonomy" id="30085"/>
    <lineage>
        <taxon>Eukaryota</taxon>
        <taxon>Metazoa</taxon>
        <taxon>Ecdysozoa</taxon>
        <taxon>Arthropoda</taxon>
        <taxon>Hexapoda</taxon>
        <taxon>Insecta</taxon>
        <taxon>Pterygota</taxon>
        <taxon>Neoptera</taxon>
        <taxon>Paraneoptera</taxon>
        <taxon>Hemiptera</taxon>
        <taxon>Heteroptera</taxon>
        <taxon>Panheteroptera</taxon>
        <taxon>Cimicomorpha</taxon>
        <taxon>Miridae</taxon>
        <taxon>Mirini</taxon>
        <taxon>Lygus</taxon>
    </lineage>
</organism>
<dbReference type="AlphaFoldDB" id="A0A146KRZ5"/>
<accession>A0A146KRZ5</accession>
<sequence>SGNGPHTLTLKRNTTEEYKMAPKTEVNKVTTEEITAATTMLEVMDLEEMSIALTIDVNDMAYEGFDPARIWALFVKRGKANNGTGNITVAGKVIAANSDDAIIADGNTLATIALLRGSKTSKIAGKSGENLKNLLERAKRSYSLTTSSSPGNNDITLLRMTAIFTSSLVIQVHTGKIVPTITPETLGYSSTRVPKGLCCSVFGSLIPSADVWEDATDRDTMMRAWMWHQRVFDQIINPNKPSSKEKLSSYAGIQIGNSFHKTATRVKVLLQCEIVQKAAGGKIKTSTAYSVTLNELAAKWLAFIGE</sequence>
<evidence type="ECO:0000313" key="1">
    <source>
        <dbReference type="EMBL" id="JAP99157.1"/>
    </source>
</evidence>
<dbReference type="Pfam" id="PF05733">
    <property type="entry name" value="Tenui_N"/>
    <property type="match status" value="1"/>
</dbReference>
<evidence type="ECO:0008006" key="2">
    <source>
        <dbReference type="Google" id="ProtNLM"/>
    </source>
</evidence>
<gene>
    <name evidence="1" type="ORF">g.27423</name>
</gene>
<dbReference type="GO" id="GO:0003723">
    <property type="term" value="F:RNA binding"/>
    <property type="evidence" value="ECO:0007669"/>
    <property type="project" value="InterPro"/>
</dbReference>
<name>A0A146KRZ5_LYGHE</name>
<dbReference type="EMBL" id="GDHC01019471">
    <property type="protein sequence ID" value="JAP99157.1"/>
    <property type="molecule type" value="Transcribed_RNA"/>
</dbReference>
<proteinExistence type="predicted"/>
<reference evidence="1" key="1">
    <citation type="journal article" date="2016" name="Gigascience">
        <title>De novo construction of an expanded transcriptome assembly for the western tarnished plant bug, Lygus hesperus.</title>
        <authorList>
            <person name="Tassone E.E."/>
            <person name="Geib S.M."/>
            <person name="Hall B."/>
            <person name="Fabrick J.A."/>
            <person name="Brent C.S."/>
            <person name="Hull J.J."/>
        </authorList>
    </citation>
    <scope>NUCLEOTIDE SEQUENCE</scope>
</reference>
<protein>
    <recommendedName>
        <fullName evidence="2">Nucleoprotein</fullName>
    </recommendedName>
</protein>
<dbReference type="InterPro" id="IPR009522">
    <property type="entry name" value="Capsid_Phlebovir/Tenuivir"/>
</dbReference>
<feature type="non-terminal residue" evidence="1">
    <location>
        <position position="1"/>
    </location>
</feature>